<name>A0A7J7KF73_BUGNE</name>
<comment type="caution">
    <text evidence="1">The sequence shown here is derived from an EMBL/GenBank/DDBJ whole genome shotgun (WGS) entry which is preliminary data.</text>
</comment>
<organism evidence="1 2">
    <name type="scientific">Bugula neritina</name>
    <name type="common">Brown bryozoan</name>
    <name type="synonym">Sertularia neritina</name>
    <dbReference type="NCBI Taxonomy" id="10212"/>
    <lineage>
        <taxon>Eukaryota</taxon>
        <taxon>Metazoa</taxon>
        <taxon>Spiralia</taxon>
        <taxon>Lophotrochozoa</taxon>
        <taxon>Bryozoa</taxon>
        <taxon>Gymnolaemata</taxon>
        <taxon>Cheilostomatida</taxon>
        <taxon>Flustrina</taxon>
        <taxon>Buguloidea</taxon>
        <taxon>Bugulidae</taxon>
        <taxon>Bugula</taxon>
    </lineage>
</organism>
<reference evidence="1" key="1">
    <citation type="submission" date="2020-06" db="EMBL/GenBank/DDBJ databases">
        <title>Draft genome of Bugula neritina, a colonial animal packing powerful symbionts and potential medicines.</title>
        <authorList>
            <person name="Rayko M."/>
        </authorList>
    </citation>
    <scope>NUCLEOTIDE SEQUENCE [LARGE SCALE GENOMIC DNA]</scope>
    <source>
        <strain evidence="1">Kwan_BN1</strain>
    </source>
</reference>
<dbReference type="Proteomes" id="UP000593567">
    <property type="component" value="Unassembled WGS sequence"/>
</dbReference>
<gene>
    <name evidence="1" type="ORF">EB796_004392</name>
</gene>
<proteinExistence type="predicted"/>
<sequence length="88" mass="10666">MLRMVNARKSLLGIVVRWKRRLIEFYLLWPSWKQQIGVTRKGCINRVVHVWQKRSEADTRRKGKVQRLTILVDFNLSQKQMMPKEKQM</sequence>
<dbReference type="EMBL" id="VXIV02000590">
    <property type="protein sequence ID" value="KAF6037312.1"/>
    <property type="molecule type" value="Genomic_DNA"/>
</dbReference>
<evidence type="ECO:0000313" key="1">
    <source>
        <dbReference type="EMBL" id="KAF6037312.1"/>
    </source>
</evidence>
<accession>A0A7J7KF73</accession>
<protein>
    <submittedName>
        <fullName evidence="1">Uncharacterized protein</fullName>
    </submittedName>
</protein>
<keyword evidence="2" id="KW-1185">Reference proteome</keyword>
<evidence type="ECO:0000313" key="2">
    <source>
        <dbReference type="Proteomes" id="UP000593567"/>
    </source>
</evidence>
<dbReference type="AlphaFoldDB" id="A0A7J7KF73"/>